<evidence type="ECO:0000313" key="4">
    <source>
        <dbReference type="EMBL" id="MCZ8536932.1"/>
    </source>
</evidence>
<keyword evidence="3" id="KW-0677">Repeat</keyword>
<comment type="caution">
    <text evidence="4">The sequence shown here is derived from an EMBL/GenBank/DDBJ whole genome shotgun (WGS) entry which is preliminary data.</text>
</comment>
<evidence type="ECO:0000256" key="3">
    <source>
        <dbReference type="ARBA" id="ARBA00022737"/>
    </source>
</evidence>
<dbReference type="InterPro" id="IPR011004">
    <property type="entry name" value="Trimer_LpxA-like_sf"/>
</dbReference>
<dbReference type="PROSITE" id="PS00101">
    <property type="entry name" value="HEXAPEP_TRANSFERASES"/>
    <property type="match status" value="1"/>
</dbReference>
<evidence type="ECO:0000256" key="2">
    <source>
        <dbReference type="ARBA" id="ARBA00022679"/>
    </source>
</evidence>
<keyword evidence="4" id="KW-0012">Acyltransferase</keyword>
<dbReference type="AlphaFoldDB" id="A0A9X3LFB3"/>
<name>A0A9X3LFB3_9BACL</name>
<dbReference type="SUPFAM" id="SSF51161">
    <property type="entry name" value="Trimeric LpxA-like enzymes"/>
    <property type="match status" value="1"/>
</dbReference>
<evidence type="ECO:0000256" key="1">
    <source>
        <dbReference type="ARBA" id="ARBA00007274"/>
    </source>
</evidence>
<dbReference type="GO" id="GO:0005829">
    <property type="term" value="C:cytosol"/>
    <property type="evidence" value="ECO:0007669"/>
    <property type="project" value="TreeGrafter"/>
</dbReference>
<evidence type="ECO:0000313" key="5">
    <source>
        <dbReference type="Proteomes" id="UP001152173"/>
    </source>
</evidence>
<sequence>MNFLKEFVKRWNWTKDADRLGPDMLGSHFKLYIPLLQRKICEKKFLYYGENADFRIGAYAIGCSNIKIGDNVVIRPFCMLIASANGSIDIQKNALIGPGVHIYVSNHQYSDSTIPIYYQGYSEPKPVLIKEGSWVGANSVILPGVTIGRNAVVAAGSIVTKNVDDFTLVGGNPARLLKKLVKLNVEKDGYKSQHY</sequence>
<protein>
    <submittedName>
        <fullName evidence="4">Acyltransferase</fullName>
    </submittedName>
</protein>
<keyword evidence="5" id="KW-1185">Reference proteome</keyword>
<keyword evidence="2" id="KW-0808">Transferase</keyword>
<dbReference type="Proteomes" id="UP001152173">
    <property type="component" value="Unassembled WGS sequence"/>
</dbReference>
<proteinExistence type="inferred from homology"/>
<dbReference type="PANTHER" id="PTHR23416">
    <property type="entry name" value="SIALIC ACID SYNTHASE-RELATED"/>
    <property type="match status" value="1"/>
</dbReference>
<dbReference type="GO" id="GO:0008374">
    <property type="term" value="F:O-acyltransferase activity"/>
    <property type="evidence" value="ECO:0007669"/>
    <property type="project" value="TreeGrafter"/>
</dbReference>
<dbReference type="CDD" id="cd04647">
    <property type="entry name" value="LbH_MAT_like"/>
    <property type="match status" value="1"/>
</dbReference>
<dbReference type="Pfam" id="PF00132">
    <property type="entry name" value="Hexapep"/>
    <property type="match status" value="1"/>
</dbReference>
<gene>
    <name evidence="4" type="ORF">M9R32_07025</name>
</gene>
<comment type="similarity">
    <text evidence="1">Belongs to the transferase hexapeptide repeat family.</text>
</comment>
<dbReference type="Gene3D" id="2.160.10.10">
    <property type="entry name" value="Hexapeptide repeat proteins"/>
    <property type="match status" value="1"/>
</dbReference>
<dbReference type="InterPro" id="IPR018357">
    <property type="entry name" value="Hexapep_transf_CS"/>
</dbReference>
<dbReference type="PANTHER" id="PTHR23416:SF23">
    <property type="entry name" value="ACETYLTRANSFERASE C18B11.09C-RELATED"/>
    <property type="match status" value="1"/>
</dbReference>
<dbReference type="InterPro" id="IPR001451">
    <property type="entry name" value="Hexapep"/>
</dbReference>
<accession>A0A9X3LFB3</accession>
<dbReference type="RefSeq" id="WP_269926026.1">
    <property type="nucleotide sequence ID" value="NZ_JAMKBJ010000004.1"/>
</dbReference>
<organism evidence="4 5">
    <name type="scientific">Paenisporosarcina quisquiliarum</name>
    <dbReference type="NCBI Taxonomy" id="365346"/>
    <lineage>
        <taxon>Bacteria</taxon>
        <taxon>Bacillati</taxon>
        <taxon>Bacillota</taxon>
        <taxon>Bacilli</taxon>
        <taxon>Bacillales</taxon>
        <taxon>Caryophanaceae</taxon>
        <taxon>Paenisporosarcina</taxon>
    </lineage>
</organism>
<dbReference type="InterPro" id="IPR051159">
    <property type="entry name" value="Hexapeptide_acetyltransf"/>
</dbReference>
<dbReference type="EMBL" id="JAMKBJ010000004">
    <property type="protein sequence ID" value="MCZ8536932.1"/>
    <property type="molecule type" value="Genomic_DNA"/>
</dbReference>
<reference evidence="4" key="1">
    <citation type="submission" date="2022-05" db="EMBL/GenBank/DDBJ databases">
        <authorList>
            <person name="Colautti A."/>
            <person name="Iacumin L."/>
        </authorList>
    </citation>
    <scope>NUCLEOTIDE SEQUENCE</scope>
    <source>
        <strain evidence="4">SK 55</strain>
    </source>
</reference>